<dbReference type="Gene3D" id="1.10.287.110">
    <property type="entry name" value="DnaJ domain"/>
    <property type="match status" value="1"/>
</dbReference>
<dbReference type="SUPFAM" id="SSF46565">
    <property type="entry name" value="Chaperone J-domain"/>
    <property type="match status" value="1"/>
</dbReference>
<evidence type="ECO:0000256" key="1">
    <source>
        <dbReference type="SAM" id="MobiDB-lite"/>
    </source>
</evidence>
<accession>A0A6U6GJF5</accession>
<dbReference type="EMBL" id="HBKQ01035964">
    <property type="protein sequence ID" value="CAE2257159.1"/>
    <property type="molecule type" value="Transcribed_RNA"/>
</dbReference>
<dbReference type="InterPro" id="IPR026894">
    <property type="entry name" value="DnaJ_X"/>
</dbReference>
<dbReference type="PANTHER" id="PTHR44094:SF8">
    <property type="entry name" value="DNAJ HEAT SHOCK N-TERMINAL DOMAIN-CONTAINING PROTEIN-RELATED"/>
    <property type="match status" value="1"/>
</dbReference>
<dbReference type="CDD" id="cd06257">
    <property type="entry name" value="DnaJ"/>
    <property type="match status" value="1"/>
</dbReference>
<evidence type="ECO:0000313" key="3">
    <source>
        <dbReference type="EMBL" id="CAE2257159.1"/>
    </source>
</evidence>
<protein>
    <recommendedName>
        <fullName evidence="2">J domain-containing protein</fullName>
    </recommendedName>
</protein>
<dbReference type="PROSITE" id="PS50076">
    <property type="entry name" value="DNAJ_2"/>
    <property type="match status" value="1"/>
</dbReference>
<dbReference type="Pfam" id="PF00226">
    <property type="entry name" value="DnaJ"/>
    <property type="match status" value="1"/>
</dbReference>
<evidence type="ECO:0000259" key="2">
    <source>
        <dbReference type="PROSITE" id="PS50076"/>
    </source>
</evidence>
<feature type="region of interest" description="Disordered" evidence="1">
    <location>
        <begin position="89"/>
        <end position="128"/>
    </location>
</feature>
<dbReference type="Pfam" id="PF14308">
    <property type="entry name" value="DnaJ-X"/>
    <property type="match status" value="1"/>
</dbReference>
<dbReference type="PRINTS" id="PR00625">
    <property type="entry name" value="JDOMAIN"/>
</dbReference>
<dbReference type="AlphaFoldDB" id="A0A6U6GJF5"/>
<dbReference type="PANTHER" id="PTHR44094">
    <property type="entry name" value="DNAJ HEAT SHOCK N-TERMINAL DOMAIN-CONTAINING PROTEIN"/>
    <property type="match status" value="1"/>
</dbReference>
<dbReference type="InterPro" id="IPR036869">
    <property type="entry name" value="J_dom_sf"/>
</dbReference>
<evidence type="ECO:0000313" key="4">
    <source>
        <dbReference type="EMBL" id="CAE2257160.1"/>
    </source>
</evidence>
<proteinExistence type="predicted"/>
<dbReference type="SMART" id="SM00271">
    <property type="entry name" value="DnaJ"/>
    <property type="match status" value="1"/>
</dbReference>
<gene>
    <name evidence="3" type="ORF">OAUR00152_LOCUS24724</name>
    <name evidence="4" type="ORF">OAUR00152_LOCUS24725</name>
</gene>
<feature type="compositionally biased region" description="Basic residues" evidence="1">
    <location>
        <begin position="98"/>
        <end position="108"/>
    </location>
</feature>
<feature type="domain" description="J" evidence="2">
    <location>
        <begin position="65"/>
        <end position="159"/>
    </location>
</feature>
<name>A0A6U6GJF5_9STRA</name>
<sequence length="463" mass="51658">MTTEPSRRARLLATARSDVGRVVAVGMLFLLPSCAARPGSKLPEPSSTLLRMHKLYQLHPPHDTDLYDVLDVLPNATVAQITKNYRKVTRDLHPDKSRARKIQRRRRRANDETLTLSPDESEESDSDFEKDCEVRLARVREAYDVLKDDLTRLPYHRFGLIDTDIAATLLTGGTSGGVLSSEQKRLLRLMGYAPHAHTRSNSHENRVRFLAANLVEMIRPLVEDAVSEEQLAHEVARECDKLKGSPLGAHILRCIGRAYRLSGTRVLKRHKRQTKLKGLKPLDAGLEFSDVMKEKFRVAKNYVDAAMTSGKLVFTEQASTMRSGVEKSMEEVLPAIGFDSLGALPGEGSCLSDQPFTDTDIKKQEKEKAEAALASVLQVEALWKITKIELDRTIQEACSRVLEGRYFFSSPGHRSQWFSGDGWVGSSGEVIYTDAGKLRAAAALILVGDIMIRCSKEDTSWVE</sequence>
<organism evidence="3">
    <name type="scientific">Odontella aurita</name>
    <dbReference type="NCBI Taxonomy" id="265563"/>
    <lineage>
        <taxon>Eukaryota</taxon>
        <taxon>Sar</taxon>
        <taxon>Stramenopiles</taxon>
        <taxon>Ochrophyta</taxon>
        <taxon>Bacillariophyta</taxon>
        <taxon>Mediophyceae</taxon>
        <taxon>Biddulphiophycidae</taxon>
        <taxon>Eupodiscales</taxon>
        <taxon>Odontellaceae</taxon>
        <taxon>Odontella</taxon>
    </lineage>
</organism>
<dbReference type="InterPro" id="IPR052423">
    <property type="entry name" value="EMIR"/>
</dbReference>
<reference evidence="3" key="1">
    <citation type="submission" date="2021-01" db="EMBL/GenBank/DDBJ databases">
        <authorList>
            <person name="Corre E."/>
            <person name="Pelletier E."/>
            <person name="Niang G."/>
            <person name="Scheremetjew M."/>
            <person name="Finn R."/>
            <person name="Kale V."/>
            <person name="Holt S."/>
            <person name="Cochrane G."/>
            <person name="Meng A."/>
            <person name="Brown T."/>
            <person name="Cohen L."/>
        </authorList>
    </citation>
    <scope>NUCLEOTIDE SEQUENCE</scope>
    <source>
        <strain evidence="3">Isolate 1302-5</strain>
    </source>
</reference>
<dbReference type="EMBL" id="HBKQ01035965">
    <property type="protein sequence ID" value="CAE2257160.1"/>
    <property type="molecule type" value="Transcribed_RNA"/>
</dbReference>
<dbReference type="InterPro" id="IPR001623">
    <property type="entry name" value="DnaJ_domain"/>
</dbReference>